<dbReference type="Proteomes" id="UP001221142">
    <property type="component" value="Unassembled WGS sequence"/>
</dbReference>
<feature type="compositionally biased region" description="Basic and acidic residues" evidence="1">
    <location>
        <begin position="240"/>
        <end position="252"/>
    </location>
</feature>
<sequence>MPTSSMETRELLLSGARHTTKHTRGTQTQRCCPSVPLLGQQQQLVFATSIVVVRDGAGEGGQLQSARLSGARPGGSGVPTSTGVVSAHAVIAVAAGTSSTSITRTSWRLGDKLRYTVQPPETRERPESAQESRLRRPWGNDCSGSSSSSFTNGRSCSGERDSEGRRSRMSMPMVSAATHDVDTAVGAPSVLDGLDFGSATSASVAVAWRSRPEGGEGLSHSRLAGFRYPFERMSTLLGGDGEKGDVRRDERASAALSVAAHGDDDASSPVPRQLLRYQPSPPMRTGRSSRE</sequence>
<feature type="region of interest" description="Disordered" evidence="1">
    <location>
        <begin position="239"/>
        <end position="291"/>
    </location>
</feature>
<evidence type="ECO:0000313" key="3">
    <source>
        <dbReference type="Proteomes" id="UP001221142"/>
    </source>
</evidence>
<feature type="compositionally biased region" description="Low complexity" evidence="1">
    <location>
        <begin position="143"/>
        <end position="156"/>
    </location>
</feature>
<comment type="caution">
    <text evidence="2">The sequence shown here is derived from an EMBL/GenBank/DDBJ whole genome shotgun (WGS) entry which is preliminary data.</text>
</comment>
<keyword evidence="3" id="KW-1185">Reference proteome</keyword>
<organism evidence="2 3">
    <name type="scientific">Roridomyces roridus</name>
    <dbReference type="NCBI Taxonomy" id="1738132"/>
    <lineage>
        <taxon>Eukaryota</taxon>
        <taxon>Fungi</taxon>
        <taxon>Dikarya</taxon>
        <taxon>Basidiomycota</taxon>
        <taxon>Agaricomycotina</taxon>
        <taxon>Agaricomycetes</taxon>
        <taxon>Agaricomycetidae</taxon>
        <taxon>Agaricales</taxon>
        <taxon>Marasmiineae</taxon>
        <taxon>Mycenaceae</taxon>
        <taxon>Roridomyces</taxon>
    </lineage>
</organism>
<feature type="region of interest" description="Disordered" evidence="1">
    <location>
        <begin position="113"/>
        <end position="170"/>
    </location>
</feature>
<dbReference type="AlphaFoldDB" id="A0AAD7C9B4"/>
<reference evidence="2" key="1">
    <citation type="submission" date="2023-03" db="EMBL/GenBank/DDBJ databases">
        <title>Massive genome expansion in bonnet fungi (Mycena s.s.) driven by repeated elements and novel gene families across ecological guilds.</title>
        <authorList>
            <consortium name="Lawrence Berkeley National Laboratory"/>
            <person name="Harder C.B."/>
            <person name="Miyauchi S."/>
            <person name="Viragh M."/>
            <person name="Kuo A."/>
            <person name="Thoen E."/>
            <person name="Andreopoulos B."/>
            <person name="Lu D."/>
            <person name="Skrede I."/>
            <person name="Drula E."/>
            <person name="Henrissat B."/>
            <person name="Morin E."/>
            <person name="Kohler A."/>
            <person name="Barry K."/>
            <person name="LaButti K."/>
            <person name="Morin E."/>
            <person name="Salamov A."/>
            <person name="Lipzen A."/>
            <person name="Mereny Z."/>
            <person name="Hegedus B."/>
            <person name="Baldrian P."/>
            <person name="Stursova M."/>
            <person name="Weitz H."/>
            <person name="Taylor A."/>
            <person name="Grigoriev I.V."/>
            <person name="Nagy L.G."/>
            <person name="Martin F."/>
            <person name="Kauserud H."/>
        </authorList>
    </citation>
    <scope>NUCLEOTIDE SEQUENCE</scope>
    <source>
        <strain evidence="2">9284</strain>
    </source>
</reference>
<feature type="compositionally biased region" description="Basic and acidic residues" evidence="1">
    <location>
        <begin position="157"/>
        <end position="166"/>
    </location>
</feature>
<accession>A0AAD7C9B4</accession>
<evidence type="ECO:0000256" key="1">
    <source>
        <dbReference type="SAM" id="MobiDB-lite"/>
    </source>
</evidence>
<feature type="compositionally biased region" description="Basic and acidic residues" evidence="1">
    <location>
        <begin position="121"/>
        <end position="134"/>
    </location>
</feature>
<protein>
    <submittedName>
        <fullName evidence="2">Uncharacterized protein</fullName>
    </submittedName>
</protein>
<dbReference type="EMBL" id="JARKIF010000004">
    <property type="protein sequence ID" value="KAJ7641277.1"/>
    <property type="molecule type" value="Genomic_DNA"/>
</dbReference>
<name>A0AAD7C9B4_9AGAR</name>
<proteinExistence type="predicted"/>
<evidence type="ECO:0000313" key="2">
    <source>
        <dbReference type="EMBL" id="KAJ7641277.1"/>
    </source>
</evidence>
<gene>
    <name evidence="2" type="ORF">FB45DRAFT_1124884</name>
</gene>